<dbReference type="GO" id="GO:0016887">
    <property type="term" value="F:ATP hydrolysis activity"/>
    <property type="evidence" value="ECO:0007669"/>
    <property type="project" value="InterPro"/>
</dbReference>
<gene>
    <name evidence="6" type="ORF">AM592_15875</name>
</gene>
<dbReference type="InterPro" id="IPR017871">
    <property type="entry name" value="ABC_transporter-like_CS"/>
</dbReference>
<keyword evidence="7" id="KW-1185">Reference proteome</keyword>
<dbReference type="OrthoDB" id="9804819at2"/>
<dbReference type="PROSITE" id="PS50893">
    <property type="entry name" value="ABC_TRANSPORTER_2"/>
    <property type="match status" value="1"/>
</dbReference>
<dbReference type="Gene3D" id="3.40.50.300">
    <property type="entry name" value="P-loop containing nucleotide triphosphate hydrolases"/>
    <property type="match status" value="1"/>
</dbReference>
<evidence type="ECO:0000256" key="2">
    <source>
        <dbReference type="ARBA" id="ARBA00022448"/>
    </source>
</evidence>
<dbReference type="Proteomes" id="UP000067625">
    <property type="component" value="Chromosome"/>
</dbReference>
<accession>A0A0M4FZC7</accession>
<dbReference type="Pfam" id="PF13732">
    <property type="entry name" value="DrrA1-3_C"/>
    <property type="match status" value="1"/>
</dbReference>
<dbReference type="STRING" id="1441095.AM592_15875"/>
<evidence type="ECO:0000256" key="1">
    <source>
        <dbReference type="ARBA" id="ARBA00005417"/>
    </source>
</evidence>
<dbReference type="InterPro" id="IPR050763">
    <property type="entry name" value="ABC_transporter_ATP-binding"/>
</dbReference>
<sequence length="308" mass="34249">MSSTVMEIKNVKKSFKGNEVLKEINITVNRGSIYALLGPNGAGKSTLLKIITGLLNSDSGRVTINNINVAENPTAVQKLFSFSSQNTTVDGVLTGYENLVLIAKLRHEPNPRNVALNLLKTFRLIDAKDKAVSNYSGGMQRRLDLAMSLVGDPEIVFLDEPTTGLDPSSRLDLWNKIKELKSQGKTIFLTTQYLDEADYLADKIVFLHDGKIIATGSPDEMKRIVGENKLFIEFNNILDLEKSSKLLQIYSPQQTNSCELSINLTEEIKTTLNIFSILTNEKIVIKSFKMITPTLDDVFMTLTKGRKS</sequence>
<evidence type="ECO:0000259" key="5">
    <source>
        <dbReference type="PROSITE" id="PS50893"/>
    </source>
</evidence>
<keyword evidence="3" id="KW-0547">Nucleotide-binding</keyword>
<feature type="domain" description="ABC transporter" evidence="5">
    <location>
        <begin position="6"/>
        <end position="234"/>
    </location>
</feature>
<dbReference type="InterPro" id="IPR003593">
    <property type="entry name" value="AAA+_ATPase"/>
</dbReference>
<dbReference type="PANTHER" id="PTHR42711:SF5">
    <property type="entry name" value="ABC TRANSPORTER ATP-BINDING PROTEIN NATA"/>
    <property type="match status" value="1"/>
</dbReference>
<protein>
    <submittedName>
        <fullName evidence="6">ABC transporter ATP-binding protein</fullName>
    </submittedName>
</protein>
<comment type="similarity">
    <text evidence="1">Belongs to the ABC transporter superfamily.</text>
</comment>
<keyword evidence="4 6" id="KW-0067">ATP-binding</keyword>
<reference evidence="6 7" key="2">
    <citation type="journal article" date="2016" name="Int. J. Syst. Evol. Microbiol.">
        <title>Bacillus gobiensis sp. nov., isolated from a soil sample.</title>
        <authorList>
            <person name="Liu B."/>
            <person name="Liu G.H."/>
            <person name="Cetin S."/>
            <person name="Schumann P."/>
            <person name="Pan Z.Z."/>
            <person name="Chen Q.Q."/>
        </authorList>
    </citation>
    <scope>NUCLEOTIDE SEQUENCE [LARGE SCALE GENOMIC DNA]</scope>
    <source>
        <strain evidence="6 7">FJAT-4402</strain>
    </source>
</reference>
<dbReference type="InterPro" id="IPR027417">
    <property type="entry name" value="P-loop_NTPase"/>
</dbReference>
<evidence type="ECO:0000313" key="6">
    <source>
        <dbReference type="EMBL" id="ALC82900.1"/>
    </source>
</evidence>
<dbReference type="RefSeq" id="WP_053604718.1">
    <property type="nucleotide sequence ID" value="NZ_CP012600.1"/>
</dbReference>
<dbReference type="GO" id="GO:0005524">
    <property type="term" value="F:ATP binding"/>
    <property type="evidence" value="ECO:0007669"/>
    <property type="project" value="UniProtKB-KW"/>
</dbReference>
<dbReference type="InterPro" id="IPR003439">
    <property type="entry name" value="ABC_transporter-like_ATP-bd"/>
</dbReference>
<dbReference type="Pfam" id="PF00005">
    <property type="entry name" value="ABC_tran"/>
    <property type="match status" value="1"/>
</dbReference>
<proteinExistence type="inferred from homology"/>
<organism evidence="6 7">
    <name type="scientific">Bacillus gobiensis</name>
    <dbReference type="NCBI Taxonomy" id="1441095"/>
    <lineage>
        <taxon>Bacteria</taxon>
        <taxon>Bacillati</taxon>
        <taxon>Bacillota</taxon>
        <taxon>Bacilli</taxon>
        <taxon>Bacillales</taxon>
        <taxon>Bacillaceae</taxon>
        <taxon>Bacillus</taxon>
    </lineage>
</organism>
<dbReference type="PATRIC" id="fig|1441095.3.peg.3502"/>
<name>A0A0M4FZC7_9BACI</name>
<reference evidence="7" key="1">
    <citation type="submission" date="2015-08" db="EMBL/GenBank/DDBJ databases">
        <title>Genome sequencing project for genomic taxonomy and phylogenomics of Bacillus-like bacteria.</title>
        <authorList>
            <person name="Liu B."/>
            <person name="Wang J."/>
            <person name="Zhu Y."/>
            <person name="Liu G."/>
            <person name="Chen Q."/>
            <person name="Chen Z."/>
            <person name="Lan J."/>
            <person name="Che J."/>
            <person name="Ge C."/>
            <person name="Shi H."/>
            <person name="Pan Z."/>
            <person name="Liu X."/>
        </authorList>
    </citation>
    <scope>NUCLEOTIDE SEQUENCE [LARGE SCALE GENOMIC DNA]</scope>
    <source>
        <strain evidence="7">FJAT-4402</strain>
    </source>
</reference>
<keyword evidence="2" id="KW-0813">Transport</keyword>
<evidence type="ECO:0000256" key="3">
    <source>
        <dbReference type="ARBA" id="ARBA00022741"/>
    </source>
</evidence>
<dbReference type="PANTHER" id="PTHR42711">
    <property type="entry name" value="ABC TRANSPORTER ATP-BINDING PROTEIN"/>
    <property type="match status" value="1"/>
</dbReference>
<dbReference type="AlphaFoldDB" id="A0A0M4FZC7"/>
<dbReference type="PROSITE" id="PS00211">
    <property type="entry name" value="ABC_TRANSPORTER_1"/>
    <property type="match status" value="1"/>
</dbReference>
<dbReference type="SMART" id="SM00382">
    <property type="entry name" value="AAA"/>
    <property type="match status" value="1"/>
</dbReference>
<dbReference type="InterPro" id="IPR025302">
    <property type="entry name" value="DrrA1/2-like_C"/>
</dbReference>
<evidence type="ECO:0000313" key="7">
    <source>
        <dbReference type="Proteomes" id="UP000067625"/>
    </source>
</evidence>
<evidence type="ECO:0000256" key="4">
    <source>
        <dbReference type="ARBA" id="ARBA00022840"/>
    </source>
</evidence>
<dbReference type="EMBL" id="CP012600">
    <property type="protein sequence ID" value="ALC82900.1"/>
    <property type="molecule type" value="Genomic_DNA"/>
</dbReference>
<dbReference type="SUPFAM" id="SSF52540">
    <property type="entry name" value="P-loop containing nucleoside triphosphate hydrolases"/>
    <property type="match status" value="1"/>
</dbReference>